<gene>
    <name evidence="3" type="ORF">LY90DRAFT_663352</name>
</gene>
<organism evidence="3 4">
    <name type="scientific">Neocallimastix californiae</name>
    <dbReference type="NCBI Taxonomy" id="1754190"/>
    <lineage>
        <taxon>Eukaryota</taxon>
        <taxon>Fungi</taxon>
        <taxon>Fungi incertae sedis</taxon>
        <taxon>Chytridiomycota</taxon>
        <taxon>Chytridiomycota incertae sedis</taxon>
        <taxon>Neocallimastigomycetes</taxon>
        <taxon>Neocallimastigales</taxon>
        <taxon>Neocallimastigaceae</taxon>
        <taxon>Neocallimastix</taxon>
    </lineage>
</organism>
<keyword evidence="4" id="KW-1185">Reference proteome</keyword>
<evidence type="ECO:0000313" key="4">
    <source>
        <dbReference type="Proteomes" id="UP000193920"/>
    </source>
</evidence>
<protein>
    <recommendedName>
        <fullName evidence="5">SH3 domain-containing protein</fullName>
    </recommendedName>
</protein>
<dbReference type="SUPFAM" id="SSF50044">
    <property type="entry name" value="SH3-domain"/>
    <property type="match status" value="1"/>
</dbReference>
<feature type="compositionally biased region" description="Low complexity" evidence="1">
    <location>
        <begin position="84"/>
        <end position="94"/>
    </location>
</feature>
<evidence type="ECO:0000313" key="3">
    <source>
        <dbReference type="EMBL" id="ORY85875.1"/>
    </source>
</evidence>
<sequence>MKSILITVLAIICLLSKQCLAFKTVYYLNNDSNGNIVQNENTIEQNNVDIINDTINNKEINDNISLNQDPKISNDNNTPINADNSNNQQQIENSQNHKHSEVIFGAIPVSIPKDDDSNFTAYLLGGVGFTSVAFIAVFGYKNYREVEEFEEINEILFVSDEEEDVIATPEKSKDGNALKRLSESFNLNIDNEDDDDSIIDKPEKTENGNALKRLSKTLSLGFGNKEDDEDSTIIEKPEKSKDGNALKRLSQTLNIAFGNKEDEDSVTSDKTEKSKSGNALKRLSKTLSLGFGNKEDEDFINNLPVVTESVNASNYSLAKNRAYKCHVEWAPLASDELVLSLGDLVCVKESYKDGYSLGYNLYTREDGIFPTCCLALPSENMIGSELVEEGKFVSILKRSTSKRKSKHNKRTSLIHSWGQKNELNSIITE</sequence>
<name>A0A1Y2FT42_9FUNG</name>
<keyword evidence="2" id="KW-0732">Signal</keyword>
<evidence type="ECO:0000256" key="1">
    <source>
        <dbReference type="SAM" id="MobiDB-lite"/>
    </source>
</evidence>
<dbReference type="Proteomes" id="UP000193920">
    <property type="component" value="Unassembled WGS sequence"/>
</dbReference>
<dbReference type="AlphaFoldDB" id="A0A1Y2FT42"/>
<dbReference type="EMBL" id="MCOG01000003">
    <property type="protein sequence ID" value="ORY85875.1"/>
    <property type="molecule type" value="Genomic_DNA"/>
</dbReference>
<feature type="compositionally biased region" description="Polar residues" evidence="1">
    <location>
        <begin position="66"/>
        <end position="83"/>
    </location>
</feature>
<evidence type="ECO:0000256" key="2">
    <source>
        <dbReference type="SAM" id="SignalP"/>
    </source>
</evidence>
<accession>A0A1Y2FT42</accession>
<dbReference type="Gene3D" id="2.30.30.40">
    <property type="entry name" value="SH3 Domains"/>
    <property type="match status" value="1"/>
</dbReference>
<feature type="signal peptide" evidence="2">
    <location>
        <begin position="1"/>
        <end position="21"/>
    </location>
</feature>
<comment type="caution">
    <text evidence="3">The sequence shown here is derived from an EMBL/GenBank/DDBJ whole genome shotgun (WGS) entry which is preliminary data.</text>
</comment>
<reference evidence="3 4" key="1">
    <citation type="submission" date="2016-08" db="EMBL/GenBank/DDBJ databases">
        <title>A Parts List for Fungal Cellulosomes Revealed by Comparative Genomics.</title>
        <authorList>
            <consortium name="DOE Joint Genome Institute"/>
            <person name="Haitjema C.H."/>
            <person name="Gilmore S.P."/>
            <person name="Henske J.K."/>
            <person name="Solomon K.V."/>
            <person name="De Groot R."/>
            <person name="Kuo A."/>
            <person name="Mondo S.J."/>
            <person name="Salamov A.A."/>
            <person name="Labutti K."/>
            <person name="Zhao Z."/>
            <person name="Chiniquy J."/>
            <person name="Barry K."/>
            <person name="Brewer H.M."/>
            <person name="Purvine S.O."/>
            <person name="Wright A.T."/>
            <person name="Boxma B."/>
            <person name="Van Alen T."/>
            <person name="Hackstein J.H."/>
            <person name="Baker S.E."/>
            <person name="Grigoriev I.V."/>
            <person name="O'Malley M.A."/>
        </authorList>
    </citation>
    <scope>NUCLEOTIDE SEQUENCE [LARGE SCALE GENOMIC DNA]</scope>
    <source>
        <strain evidence="3 4">G1</strain>
    </source>
</reference>
<dbReference type="OrthoDB" id="5340910at2759"/>
<evidence type="ECO:0008006" key="5">
    <source>
        <dbReference type="Google" id="ProtNLM"/>
    </source>
</evidence>
<feature type="region of interest" description="Disordered" evidence="1">
    <location>
        <begin position="66"/>
        <end position="97"/>
    </location>
</feature>
<dbReference type="InterPro" id="IPR036028">
    <property type="entry name" value="SH3-like_dom_sf"/>
</dbReference>
<proteinExistence type="predicted"/>
<feature type="chain" id="PRO_5012824619" description="SH3 domain-containing protein" evidence="2">
    <location>
        <begin position="22"/>
        <end position="429"/>
    </location>
</feature>